<evidence type="ECO:0000313" key="2">
    <source>
        <dbReference type="EMBL" id="RKR14651.1"/>
    </source>
</evidence>
<gene>
    <name evidence="2" type="ORF">CLV91_0729</name>
</gene>
<sequence length="262" mass="31614">MERIFLSRLIITIFLFISSNIIFGQHNYYVFKKEGNPYFKENKKVERGEPFLKTDILIVKKKDTVILVNELGEIFKISEPMSYSFSEIKLYKHKLEEDSFTRKYFKYVWKQFTNQNKRKLESGVVYREKRDIKLKYPIDSAKVYSPEVQFSWNNKTESKEVYFFLKDLEANRTIKLRLNGNSIMLYLDNYLLNSNTEYQWWVDTTPFPDLTQIEFHNLNILDKKEYQKLEEETAVLIKTFKILGFTEEEIKEAICVDYKFCR</sequence>
<protein>
    <submittedName>
        <fullName evidence="2">Uncharacterized protein</fullName>
    </submittedName>
</protein>
<dbReference type="Proteomes" id="UP000269412">
    <property type="component" value="Unassembled WGS sequence"/>
</dbReference>
<dbReference type="OrthoDB" id="1177628at2"/>
<keyword evidence="3" id="KW-1185">Reference proteome</keyword>
<name>A0A495EDB6_9FLAO</name>
<organism evidence="2 3">
    <name type="scientific">Maribacter vaceletii</name>
    <dbReference type="NCBI Taxonomy" id="1206816"/>
    <lineage>
        <taxon>Bacteria</taxon>
        <taxon>Pseudomonadati</taxon>
        <taxon>Bacteroidota</taxon>
        <taxon>Flavobacteriia</taxon>
        <taxon>Flavobacteriales</taxon>
        <taxon>Flavobacteriaceae</taxon>
        <taxon>Maribacter</taxon>
    </lineage>
</organism>
<comment type="caution">
    <text evidence="2">The sequence shown here is derived from an EMBL/GenBank/DDBJ whole genome shotgun (WGS) entry which is preliminary data.</text>
</comment>
<proteinExistence type="predicted"/>
<accession>A0A495EDB6</accession>
<dbReference type="AlphaFoldDB" id="A0A495EDB6"/>
<evidence type="ECO:0000313" key="3">
    <source>
        <dbReference type="Proteomes" id="UP000269412"/>
    </source>
</evidence>
<keyword evidence="1" id="KW-0812">Transmembrane</keyword>
<dbReference type="EMBL" id="RBIQ01000007">
    <property type="protein sequence ID" value="RKR14651.1"/>
    <property type="molecule type" value="Genomic_DNA"/>
</dbReference>
<evidence type="ECO:0000256" key="1">
    <source>
        <dbReference type="SAM" id="Phobius"/>
    </source>
</evidence>
<reference evidence="2 3" key="1">
    <citation type="submission" date="2018-10" db="EMBL/GenBank/DDBJ databases">
        <title>Genomic Encyclopedia of Archaeal and Bacterial Type Strains, Phase II (KMG-II): from individual species to whole genera.</title>
        <authorList>
            <person name="Goeker M."/>
        </authorList>
    </citation>
    <scope>NUCLEOTIDE SEQUENCE [LARGE SCALE GENOMIC DNA]</scope>
    <source>
        <strain evidence="2 3">DSM 25230</strain>
    </source>
</reference>
<dbReference type="RefSeq" id="WP_121064057.1">
    <property type="nucleotide sequence ID" value="NZ_RBIQ01000007.1"/>
</dbReference>
<feature type="transmembrane region" description="Helical" evidence="1">
    <location>
        <begin position="6"/>
        <end position="23"/>
    </location>
</feature>
<keyword evidence="1" id="KW-0472">Membrane</keyword>
<keyword evidence="1" id="KW-1133">Transmembrane helix</keyword>